<dbReference type="AlphaFoldDB" id="A0A072VTQ3"/>
<protein>
    <recommendedName>
        <fullName evidence="1">F-box domain-containing protein</fullName>
    </recommendedName>
</protein>
<accession>A0A072VTQ3</accession>
<reference evidence="3" key="3">
    <citation type="submission" date="2015-04" db="UniProtKB">
        <authorList>
            <consortium name="EnsemblPlants"/>
        </authorList>
    </citation>
    <scope>IDENTIFICATION</scope>
    <source>
        <strain evidence="3">cv. Jemalong A17</strain>
    </source>
</reference>
<evidence type="ECO:0000313" key="4">
    <source>
        <dbReference type="Proteomes" id="UP000002051"/>
    </source>
</evidence>
<keyword evidence="4" id="KW-1185">Reference proteome</keyword>
<dbReference type="InterPro" id="IPR036047">
    <property type="entry name" value="F-box-like_dom_sf"/>
</dbReference>
<dbReference type="EnsemblPlants" id="KEH41490">
    <property type="protein sequence ID" value="KEH41490"/>
    <property type="gene ID" value="MTR_1g051505"/>
</dbReference>
<gene>
    <name evidence="2" type="ordered locus">MTR_1g051505</name>
</gene>
<proteinExistence type="predicted"/>
<sequence>MKTSNSASRISIQDMLLDILIRIFLKLNVVELLVSSMVFKSWNEICGFNFFIYLTDAKLIFIAERTPKLKRLVLPFKRKLPKNAVDIAMKSREGLESITITAMSASDHSKVLLNT</sequence>
<evidence type="ECO:0000259" key="1">
    <source>
        <dbReference type="Pfam" id="PF00646"/>
    </source>
</evidence>
<dbReference type="Pfam" id="PF00646">
    <property type="entry name" value="F-box"/>
    <property type="match status" value="1"/>
</dbReference>
<organism evidence="2 4">
    <name type="scientific">Medicago truncatula</name>
    <name type="common">Barrel medic</name>
    <name type="synonym">Medicago tribuloides</name>
    <dbReference type="NCBI Taxonomy" id="3880"/>
    <lineage>
        <taxon>Eukaryota</taxon>
        <taxon>Viridiplantae</taxon>
        <taxon>Streptophyta</taxon>
        <taxon>Embryophyta</taxon>
        <taxon>Tracheophyta</taxon>
        <taxon>Spermatophyta</taxon>
        <taxon>Magnoliopsida</taxon>
        <taxon>eudicotyledons</taxon>
        <taxon>Gunneridae</taxon>
        <taxon>Pentapetalae</taxon>
        <taxon>rosids</taxon>
        <taxon>fabids</taxon>
        <taxon>Fabales</taxon>
        <taxon>Fabaceae</taxon>
        <taxon>Papilionoideae</taxon>
        <taxon>50 kb inversion clade</taxon>
        <taxon>NPAAA clade</taxon>
        <taxon>Hologalegina</taxon>
        <taxon>IRL clade</taxon>
        <taxon>Trifolieae</taxon>
        <taxon>Medicago</taxon>
    </lineage>
</organism>
<evidence type="ECO:0000313" key="2">
    <source>
        <dbReference type="EMBL" id="KEH41490.1"/>
    </source>
</evidence>
<dbReference type="HOGENOM" id="CLU_2112473_0_0_1"/>
<reference evidence="2 4" key="2">
    <citation type="journal article" date="2014" name="BMC Genomics">
        <title>An improved genome release (version Mt4.0) for the model legume Medicago truncatula.</title>
        <authorList>
            <person name="Tang H."/>
            <person name="Krishnakumar V."/>
            <person name="Bidwell S."/>
            <person name="Rosen B."/>
            <person name="Chan A."/>
            <person name="Zhou S."/>
            <person name="Gentzbittel L."/>
            <person name="Childs K.L."/>
            <person name="Yandell M."/>
            <person name="Gundlach H."/>
            <person name="Mayer K.F."/>
            <person name="Schwartz D.C."/>
            <person name="Town C.D."/>
        </authorList>
    </citation>
    <scope>GENOME REANNOTATION</scope>
    <source>
        <strain evidence="2">A17</strain>
        <strain evidence="3 4">cv. Jemalong A17</strain>
    </source>
</reference>
<name>A0A072VTQ3_MEDTR</name>
<dbReference type="GO" id="GO:1905761">
    <property type="term" value="F:SCF ubiquitin ligase complex binding"/>
    <property type="evidence" value="ECO:0000318"/>
    <property type="project" value="GO_Central"/>
</dbReference>
<dbReference type="InterPro" id="IPR001810">
    <property type="entry name" value="F-box_dom"/>
</dbReference>
<dbReference type="EMBL" id="CM001217">
    <property type="protein sequence ID" value="KEH41490.1"/>
    <property type="molecule type" value="Genomic_DNA"/>
</dbReference>
<evidence type="ECO:0000313" key="3">
    <source>
        <dbReference type="EnsemblPlants" id="KEH41490"/>
    </source>
</evidence>
<reference evidence="2 4" key="1">
    <citation type="journal article" date="2011" name="Nature">
        <title>The Medicago genome provides insight into the evolution of rhizobial symbioses.</title>
        <authorList>
            <person name="Young N.D."/>
            <person name="Debelle F."/>
            <person name="Oldroyd G.E."/>
            <person name="Geurts R."/>
            <person name="Cannon S.B."/>
            <person name="Udvardi M.K."/>
            <person name="Benedito V.A."/>
            <person name="Mayer K.F."/>
            <person name="Gouzy J."/>
            <person name="Schoof H."/>
            <person name="Van de Peer Y."/>
            <person name="Proost S."/>
            <person name="Cook D.R."/>
            <person name="Meyers B.C."/>
            <person name="Spannagl M."/>
            <person name="Cheung F."/>
            <person name="De Mita S."/>
            <person name="Krishnakumar V."/>
            <person name="Gundlach H."/>
            <person name="Zhou S."/>
            <person name="Mudge J."/>
            <person name="Bharti A.K."/>
            <person name="Murray J.D."/>
            <person name="Naoumkina M.A."/>
            <person name="Rosen B."/>
            <person name="Silverstein K.A."/>
            <person name="Tang H."/>
            <person name="Rombauts S."/>
            <person name="Zhao P.X."/>
            <person name="Zhou P."/>
            <person name="Barbe V."/>
            <person name="Bardou P."/>
            <person name="Bechner M."/>
            <person name="Bellec A."/>
            <person name="Berger A."/>
            <person name="Berges H."/>
            <person name="Bidwell S."/>
            <person name="Bisseling T."/>
            <person name="Choisne N."/>
            <person name="Couloux A."/>
            <person name="Denny R."/>
            <person name="Deshpande S."/>
            <person name="Dai X."/>
            <person name="Doyle J.J."/>
            <person name="Dudez A.M."/>
            <person name="Farmer A.D."/>
            <person name="Fouteau S."/>
            <person name="Franken C."/>
            <person name="Gibelin C."/>
            <person name="Gish J."/>
            <person name="Goldstein S."/>
            <person name="Gonzalez A.J."/>
            <person name="Green P.J."/>
            <person name="Hallab A."/>
            <person name="Hartog M."/>
            <person name="Hua A."/>
            <person name="Humphray S.J."/>
            <person name="Jeong D.H."/>
            <person name="Jing Y."/>
            <person name="Jocker A."/>
            <person name="Kenton S.M."/>
            <person name="Kim D.J."/>
            <person name="Klee K."/>
            <person name="Lai H."/>
            <person name="Lang C."/>
            <person name="Lin S."/>
            <person name="Macmil S.L."/>
            <person name="Magdelenat G."/>
            <person name="Matthews L."/>
            <person name="McCorrison J."/>
            <person name="Monaghan E.L."/>
            <person name="Mun J.H."/>
            <person name="Najar F.Z."/>
            <person name="Nicholson C."/>
            <person name="Noirot C."/>
            <person name="O'Bleness M."/>
            <person name="Paule C.R."/>
            <person name="Poulain J."/>
            <person name="Prion F."/>
            <person name="Qin B."/>
            <person name="Qu C."/>
            <person name="Retzel E.F."/>
            <person name="Riddle C."/>
            <person name="Sallet E."/>
            <person name="Samain S."/>
            <person name="Samson N."/>
            <person name="Sanders I."/>
            <person name="Saurat O."/>
            <person name="Scarpelli C."/>
            <person name="Schiex T."/>
            <person name="Segurens B."/>
            <person name="Severin A.J."/>
            <person name="Sherrier D.J."/>
            <person name="Shi R."/>
            <person name="Sims S."/>
            <person name="Singer S.R."/>
            <person name="Sinharoy S."/>
            <person name="Sterck L."/>
            <person name="Viollet A."/>
            <person name="Wang B.B."/>
            <person name="Wang K."/>
            <person name="Wang M."/>
            <person name="Wang X."/>
            <person name="Warfsmann J."/>
            <person name="Weissenbach J."/>
            <person name="White D.D."/>
            <person name="White J.D."/>
            <person name="Wiley G.B."/>
            <person name="Wincker P."/>
            <person name="Xing Y."/>
            <person name="Yang L."/>
            <person name="Yao Z."/>
            <person name="Ying F."/>
            <person name="Zhai J."/>
            <person name="Zhou L."/>
            <person name="Zuber A."/>
            <person name="Denarie J."/>
            <person name="Dixon R.A."/>
            <person name="May G.D."/>
            <person name="Schwartz D.C."/>
            <person name="Rogers J."/>
            <person name="Quetier F."/>
            <person name="Town C.D."/>
            <person name="Roe B.A."/>
        </authorList>
    </citation>
    <scope>NUCLEOTIDE SEQUENCE [LARGE SCALE GENOMIC DNA]</scope>
    <source>
        <strain evidence="2">A17</strain>
        <strain evidence="3 4">cv. Jemalong A17</strain>
    </source>
</reference>
<dbReference type="Proteomes" id="UP000002051">
    <property type="component" value="Unassembled WGS sequence"/>
</dbReference>
<dbReference type="SUPFAM" id="SSF81383">
    <property type="entry name" value="F-box domain"/>
    <property type="match status" value="1"/>
</dbReference>
<feature type="domain" description="F-box" evidence="1">
    <location>
        <begin position="14"/>
        <end position="46"/>
    </location>
</feature>